<feature type="compositionally biased region" description="Basic residues" evidence="2">
    <location>
        <begin position="1"/>
        <end position="10"/>
    </location>
</feature>
<gene>
    <name evidence="4" type="ORF">E1301_Tti021776</name>
</gene>
<protein>
    <submittedName>
        <fullName evidence="4">Poly(ADP-ribose) glycohydrolase</fullName>
    </submittedName>
</protein>
<feature type="binding site" evidence="1">
    <location>
        <position position="228"/>
    </location>
    <ligand>
        <name>substrate</name>
    </ligand>
</feature>
<feature type="domain" description="PARG catalytic Macro" evidence="3">
    <location>
        <begin position="301"/>
        <end position="353"/>
    </location>
</feature>
<dbReference type="GO" id="GO:0004649">
    <property type="term" value="F:poly(ADP-ribose) glycohydrolase activity"/>
    <property type="evidence" value="ECO:0007669"/>
    <property type="project" value="UniProtKB-EC"/>
</dbReference>
<evidence type="ECO:0000313" key="5">
    <source>
        <dbReference type="Proteomes" id="UP000324632"/>
    </source>
</evidence>
<sequence>MRSSRGKRAQKCLDHWLSKKPNVTHTDPEPRKPEESPERPDVITTQSAASTSQLTREASGLRSDHDVPLKTHRITHFFSRTSLKVNYTQTVENDDDEEELMDQRSLEISCTDLLHPGKVPVPYPSPDKGLDRWDTEHVKMPCSKHNLFPGHNSDAILKYNAAQAKCWDFTALDLYCKAISLLRCQQCSSVTLSQEQVSCLLANAFFCTFPRRSSRRTEFSNYPDINFNRFVGGGVTSSGLVQEEIRFLINSELIAARLFTEALDDNECLTITGTEQFSRYSGYSDTYRWDGNHDDQTPRNFLEQLHPDNMKRELNKAFCGFARPEMNTKHLSGVATGNWGCGAFGGDTRLKGLTFNLIHHISKPSDITAAKSDFDTEI</sequence>
<feature type="domain" description="PARG catalytic Macro" evidence="3">
    <location>
        <begin position="228"/>
        <end position="300"/>
    </location>
</feature>
<evidence type="ECO:0000259" key="3">
    <source>
        <dbReference type="Pfam" id="PF05028"/>
    </source>
</evidence>
<accession>A0A5A9PV82</accession>
<comment type="caution">
    <text evidence="4">The sequence shown here is derived from an EMBL/GenBank/DDBJ whole genome shotgun (WGS) entry which is preliminary data.</text>
</comment>
<name>A0A5A9PV82_9TELE</name>
<dbReference type="GO" id="GO:0005634">
    <property type="term" value="C:nucleus"/>
    <property type="evidence" value="ECO:0007669"/>
    <property type="project" value="TreeGrafter"/>
</dbReference>
<keyword evidence="4" id="KW-0378">Hydrolase</keyword>
<keyword evidence="5" id="KW-1185">Reference proteome</keyword>
<dbReference type="Proteomes" id="UP000324632">
    <property type="component" value="Chromosome 1"/>
</dbReference>
<evidence type="ECO:0000313" key="4">
    <source>
        <dbReference type="EMBL" id="KAA0724806.1"/>
    </source>
</evidence>
<feature type="compositionally biased region" description="Basic and acidic residues" evidence="2">
    <location>
        <begin position="26"/>
        <end position="41"/>
    </location>
</feature>
<dbReference type="PANTHER" id="PTHR12837:SF8">
    <property type="entry name" value="POLY(ADP-RIBOSE) GLYCOHYDROLASE"/>
    <property type="match status" value="1"/>
</dbReference>
<dbReference type="GO" id="GO:0009225">
    <property type="term" value="P:nucleotide-sugar metabolic process"/>
    <property type="evidence" value="ECO:0007669"/>
    <property type="project" value="TreeGrafter"/>
</dbReference>
<dbReference type="Pfam" id="PF05028">
    <property type="entry name" value="PARG_cat_C"/>
    <property type="match status" value="2"/>
</dbReference>
<feature type="compositionally biased region" description="Low complexity" evidence="2">
    <location>
        <begin position="44"/>
        <end position="53"/>
    </location>
</feature>
<dbReference type="GO" id="GO:0006282">
    <property type="term" value="P:regulation of DNA repair"/>
    <property type="evidence" value="ECO:0007669"/>
    <property type="project" value="InterPro"/>
</dbReference>
<dbReference type="AlphaFoldDB" id="A0A5A9PV82"/>
<feature type="binding site" evidence="1">
    <location>
        <position position="283"/>
    </location>
    <ligand>
        <name>substrate</name>
    </ligand>
</feature>
<dbReference type="InterPro" id="IPR046372">
    <property type="entry name" value="PARG_cat_C"/>
</dbReference>
<feature type="region of interest" description="Disordered" evidence="2">
    <location>
        <begin position="1"/>
        <end position="66"/>
    </location>
</feature>
<dbReference type="GO" id="GO:0005737">
    <property type="term" value="C:cytoplasm"/>
    <property type="evidence" value="ECO:0007669"/>
    <property type="project" value="TreeGrafter"/>
</dbReference>
<reference evidence="4 5" key="1">
    <citation type="journal article" date="2019" name="Mol. Ecol. Resour.">
        <title>Chromosome-level genome assembly of Triplophysa tibetana, a fish adapted to the harsh high-altitude environment of the Tibetan Plateau.</title>
        <authorList>
            <person name="Yang X."/>
            <person name="Liu H."/>
            <person name="Ma Z."/>
            <person name="Zou Y."/>
            <person name="Zou M."/>
            <person name="Mao Y."/>
            <person name="Li X."/>
            <person name="Wang H."/>
            <person name="Chen T."/>
            <person name="Wang W."/>
            <person name="Yang R."/>
        </authorList>
    </citation>
    <scope>NUCLEOTIDE SEQUENCE [LARGE SCALE GENOMIC DNA]</scope>
    <source>
        <strain evidence="4">TTIB1903HZAU</strain>
        <tissue evidence="4">Muscle</tissue>
    </source>
</reference>
<dbReference type="InterPro" id="IPR007724">
    <property type="entry name" value="Poly_GlycHdrlase"/>
</dbReference>
<feature type="binding site" evidence="1">
    <location>
        <position position="242"/>
    </location>
    <ligand>
        <name>substrate</name>
    </ligand>
</feature>
<dbReference type="GO" id="GO:0005975">
    <property type="term" value="P:carbohydrate metabolic process"/>
    <property type="evidence" value="ECO:0007669"/>
    <property type="project" value="InterPro"/>
</dbReference>
<dbReference type="GO" id="GO:1990966">
    <property type="term" value="P:ATP generation from poly-ADP-D-ribose"/>
    <property type="evidence" value="ECO:0007669"/>
    <property type="project" value="TreeGrafter"/>
</dbReference>
<dbReference type="PANTHER" id="PTHR12837">
    <property type="entry name" value="POLY ADP-RIBOSE GLYCOHYDROLASE"/>
    <property type="match status" value="1"/>
</dbReference>
<dbReference type="EMBL" id="SOYY01000001">
    <property type="protein sequence ID" value="KAA0724806.1"/>
    <property type="molecule type" value="Genomic_DNA"/>
</dbReference>
<evidence type="ECO:0000256" key="1">
    <source>
        <dbReference type="PIRSR" id="PIRSR607724-2"/>
    </source>
</evidence>
<proteinExistence type="predicted"/>
<evidence type="ECO:0000256" key="2">
    <source>
        <dbReference type="SAM" id="MobiDB-lite"/>
    </source>
</evidence>
<organism evidence="4 5">
    <name type="scientific">Triplophysa tibetana</name>
    <dbReference type="NCBI Taxonomy" id="1572043"/>
    <lineage>
        <taxon>Eukaryota</taxon>
        <taxon>Metazoa</taxon>
        <taxon>Chordata</taxon>
        <taxon>Craniata</taxon>
        <taxon>Vertebrata</taxon>
        <taxon>Euteleostomi</taxon>
        <taxon>Actinopterygii</taxon>
        <taxon>Neopterygii</taxon>
        <taxon>Teleostei</taxon>
        <taxon>Ostariophysi</taxon>
        <taxon>Cypriniformes</taxon>
        <taxon>Nemacheilidae</taxon>
        <taxon>Triplophysa</taxon>
    </lineage>
</organism>